<sequence>MSYSRHRARHHRPRPYRPDQRKNFNVYYCLCGEYNLILERPLAEFPQRATDQAYIINNATNMYKWNVKKGTEAIVKRESGYEKQLRFGCPRCELTVGYNASGDSFAGDYTYIIADALTAEQGVIPEALQAELNATPVEEQAENQPIPSP</sequence>
<dbReference type="EMBL" id="JANBQB010000219">
    <property type="protein sequence ID" value="KAJ1979434.1"/>
    <property type="molecule type" value="Genomic_DNA"/>
</dbReference>
<dbReference type="OrthoDB" id="418131at2759"/>
<dbReference type="InterPro" id="IPR057965">
    <property type="entry name" value="STEEP1_dom"/>
</dbReference>
<feature type="domain" description="STEEP1" evidence="2">
    <location>
        <begin position="20"/>
        <end position="125"/>
    </location>
</feature>
<protein>
    <recommendedName>
        <fullName evidence="2">STEEP1 domain-containing protein</fullName>
    </recommendedName>
</protein>
<proteinExistence type="inferred from homology"/>
<dbReference type="GO" id="GO:0005737">
    <property type="term" value="C:cytoplasm"/>
    <property type="evidence" value="ECO:0007669"/>
    <property type="project" value="GOC"/>
</dbReference>
<evidence type="ECO:0000313" key="3">
    <source>
        <dbReference type="EMBL" id="KAJ1979434.1"/>
    </source>
</evidence>
<dbReference type="PANTHER" id="PTHR46355:SF1">
    <property type="entry name" value="STING ER EXIT PROTEIN"/>
    <property type="match status" value="1"/>
</dbReference>
<gene>
    <name evidence="3" type="ORF">H4R34_002831</name>
</gene>
<dbReference type="InterPro" id="IPR029704">
    <property type="entry name" value="STEEP-like"/>
</dbReference>
<dbReference type="AlphaFoldDB" id="A0A9W8B7B5"/>
<name>A0A9W8B7B5_9FUNG</name>
<evidence type="ECO:0000313" key="4">
    <source>
        <dbReference type="Proteomes" id="UP001151582"/>
    </source>
</evidence>
<evidence type="ECO:0000259" key="2">
    <source>
        <dbReference type="Pfam" id="PF25809"/>
    </source>
</evidence>
<evidence type="ECO:0000256" key="1">
    <source>
        <dbReference type="ARBA" id="ARBA00024205"/>
    </source>
</evidence>
<dbReference type="Proteomes" id="UP001151582">
    <property type="component" value="Unassembled WGS sequence"/>
</dbReference>
<dbReference type="GO" id="GO:0090158">
    <property type="term" value="P:endoplasmic reticulum membrane organization"/>
    <property type="evidence" value="ECO:0007669"/>
    <property type="project" value="TreeGrafter"/>
</dbReference>
<organism evidence="3 4">
    <name type="scientific">Dimargaris verticillata</name>
    <dbReference type="NCBI Taxonomy" id="2761393"/>
    <lineage>
        <taxon>Eukaryota</taxon>
        <taxon>Fungi</taxon>
        <taxon>Fungi incertae sedis</taxon>
        <taxon>Zoopagomycota</taxon>
        <taxon>Kickxellomycotina</taxon>
        <taxon>Dimargaritomycetes</taxon>
        <taxon>Dimargaritales</taxon>
        <taxon>Dimargaritaceae</taxon>
        <taxon>Dimargaris</taxon>
    </lineage>
</organism>
<dbReference type="GO" id="GO:0006888">
    <property type="term" value="P:endoplasmic reticulum to Golgi vesicle-mediated transport"/>
    <property type="evidence" value="ECO:0007669"/>
    <property type="project" value="TreeGrafter"/>
</dbReference>
<accession>A0A9W8B7B5</accession>
<reference evidence="3" key="1">
    <citation type="submission" date="2022-07" db="EMBL/GenBank/DDBJ databases">
        <title>Phylogenomic reconstructions and comparative analyses of Kickxellomycotina fungi.</title>
        <authorList>
            <person name="Reynolds N.K."/>
            <person name="Stajich J.E."/>
            <person name="Barry K."/>
            <person name="Grigoriev I.V."/>
            <person name="Crous P."/>
            <person name="Smith M.E."/>
        </authorList>
    </citation>
    <scope>NUCLEOTIDE SEQUENCE</scope>
    <source>
        <strain evidence="3">RSA 567</strain>
    </source>
</reference>
<keyword evidence="4" id="KW-1185">Reference proteome</keyword>
<comment type="similarity">
    <text evidence="1">Belongs to the STEEP1 family.</text>
</comment>
<dbReference type="PANTHER" id="PTHR46355">
    <property type="entry name" value="UPF0428 PROTEIN CXORF56"/>
    <property type="match status" value="1"/>
</dbReference>
<comment type="caution">
    <text evidence="3">The sequence shown here is derived from an EMBL/GenBank/DDBJ whole genome shotgun (WGS) entry which is preliminary data.</text>
</comment>
<dbReference type="Pfam" id="PF25809">
    <property type="entry name" value="STEEP1"/>
    <property type="match status" value="1"/>
</dbReference>